<name>A0A7S3SYL9_EMIHU</name>
<keyword evidence="2" id="KW-1133">Transmembrane helix</keyword>
<dbReference type="EMBL" id="HBIR01037258">
    <property type="protein sequence ID" value="CAE0568589.1"/>
    <property type="molecule type" value="Transcribed_RNA"/>
</dbReference>
<evidence type="ECO:0000313" key="3">
    <source>
        <dbReference type="EMBL" id="CAE0568589.1"/>
    </source>
</evidence>
<keyword evidence="2" id="KW-0472">Membrane</keyword>
<proteinExistence type="predicted"/>
<dbReference type="AlphaFoldDB" id="A0A7S3SYL9"/>
<evidence type="ECO:0000256" key="1">
    <source>
        <dbReference type="SAM" id="MobiDB-lite"/>
    </source>
</evidence>
<sequence length="580" mass="62174">MTVVRPQSLDAASGRCDAGWRESLFSGAYRSNREWWSDNLAWQEGWPLNASAPPVYERRCERAGGWRVLRIGPFASRGAGTKHAIGMENVVAAGECVAASLLSPVTEAGELVGEPPIGVHHVHVLSHTSIMQDVKAWGFPLLDRHGRRFHYHPQWADHRHGGQCDAARGGVACMNRSYPAGYGQRYTEAAHVDLELVESPVESLQVPPRFWWEMSFQACPPPAAAQPAAAEVAFRETSGSLPKEGRPEAARGEGSAAQPPAPLRYLAPYVWASPFDMRLCALFGTCPLNFTFHVPENATSALWYSVRHRESGRLLSFDLHTHEHLVTAFIFSGRPESVGLNSGGWRLSQPWLPLAVPPASLPGSIAEFGGKVAAASPTACTYQPTVEVVSGARFVRRGYPRCNGTAGSSFAVAEGEYTTVLGFFDTRPSASLPKRVEYFQHLSLMGLWTLDSGMPPPLDARLGADQPVWDEPRGELRDWDVFRGFVAGGLGVTSEHAPAVTLACAAAIAAGAAFFYLVAVACRLAASPARGRARRARRQYVAVAGAAPVAPPAAPAAAAATAVLMLPLPAAPVCSAAYEG</sequence>
<reference evidence="3" key="1">
    <citation type="submission" date="2021-01" db="EMBL/GenBank/DDBJ databases">
        <authorList>
            <person name="Corre E."/>
            <person name="Pelletier E."/>
            <person name="Niang G."/>
            <person name="Scheremetjew M."/>
            <person name="Finn R."/>
            <person name="Kale V."/>
            <person name="Holt S."/>
            <person name="Cochrane G."/>
            <person name="Meng A."/>
            <person name="Brown T."/>
            <person name="Cohen L."/>
        </authorList>
    </citation>
    <scope>NUCLEOTIDE SEQUENCE</scope>
    <source>
        <strain evidence="3">379</strain>
    </source>
</reference>
<organism evidence="3">
    <name type="scientific">Emiliania huxleyi</name>
    <name type="common">Coccolithophore</name>
    <name type="synonym">Pontosphaera huxleyi</name>
    <dbReference type="NCBI Taxonomy" id="2903"/>
    <lineage>
        <taxon>Eukaryota</taxon>
        <taxon>Haptista</taxon>
        <taxon>Haptophyta</taxon>
        <taxon>Prymnesiophyceae</taxon>
        <taxon>Isochrysidales</taxon>
        <taxon>Noelaerhabdaceae</taxon>
        <taxon>Emiliania</taxon>
    </lineage>
</organism>
<feature type="transmembrane region" description="Helical" evidence="2">
    <location>
        <begin position="500"/>
        <end position="526"/>
    </location>
</feature>
<accession>A0A7S3SYL9</accession>
<evidence type="ECO:0000256" key="2">
    <source>
        <dbReference type="SAM" id="Phobius"/>
    </source>
</evidence>
<keyword evidence="2" id="KW-0812">Transmembrane</keyword>
<protein>
    <submittedName>
        <fullName evidence="3">Uncharacterized protein</fullName>
    </submittedName>
</protein>
<gene>
    <name evidence="3" type="ORF">EHUX00137_LOCUS29095</name>
</gene>
<feature type="region of interest" description="Disordered" evidence="1">
    <location>
        <begin position="235"/>
        <end position="257"/>
    </location>
</feature>